<dbReference type="EMBL" id="JAPZBU010000005">
    <property type="protein sequence ID" value="KAJ5403301.1"/>
    <property type="molecule type" value="Genomic_DNA"/>
</dbReference>
<reference evidence="2" key="2">
    <citation type="journal article" date="2023" name="IMA Fungus">
        <title>Comparative genomic study of the Penicillium genus elucidates a diverse pangenome and 15 lateral gene transfer events.</title>
        <authorList>
            <person name="Petersen C."/>
            <person name="Sorensen T."/>
            <person name="Nielsen M.R."/>
            <person name="Sondergaard T.E."/>
            <person name="Sorensen J.L."/>
            <person name="Fitzpatrick D.A."/>
            <person name="Frisvad J.C."/>
            <person name="Nielsen K.L."/>
        </authorList>
    </citation>
    <scope>NUCLEOTIDE SEQUENCE</scope>
    <source>
        <strain evidence="2">IBT 29677</strain>
    </source>
</reference>
<keyword evidence="3" id="KW-1185">Reference proteome</keyword>
<evidence type="ECO:0000256" key="1">
    <source>
        <dbReference type="SAM" id="MobiDB-lite"/>
    </source>
</evidence>
<feature type="region of interest" description="Disordered" evidence="1">
    <location>
        <begin position="498"/>
        <end position="619"/>
    </location>
</feature>
<organism evidence="2 3">
    <name type="scientific">Penicillium cosmopolitanum</name>
    <dbReference type="NCBI Taxonomy" id="1131564"/>
    <lineage>
        <taxon>Eukaryota</taxon>
        <taxon>Fungi</taxon>
        <taxon>Dikarya</taxon>
        <taxon>Ascomycota</taxon>
        <taxon>Pezizomycotina</taxon>
        <taxon>Eurotiomycetes</taxon>
        <taxon>Eurotiomycetidae</taxon>
        <taxon>Eurotiales</taxon>
        <taxon>Aspergillaceae</taxon>
        <taxon>Penicillium</taxon>
    </lineage>
</organism>
<feature type="region of interest" description="Disordered" evidence="1">
    <location>
        <begin position="110"/>
        <end position="438"/>
    </location>
</feature>
<feature type="compositionally biased region" description="Polar residues" evidence="1">
    <location>
        <begin position="600"/>
        <end position="609"/>
    </location>
</feature>
<reference evidence="2" key="1">
    <citation type="submission" date="2022-12" db="EMBL/GenBank/DDBJ databases">
        <authorList>
            <person name="Petersen C."/>
        </authorList>
    </citation>
    <scope>NUCLEOTIDE SEQUENCE</scope>
    <source>
        <strain evidence="2">IBT 29677</strain>
    </source>
</reference>
<feature type="compositionally biased region" description="Low complexity" evidence="1">
    <location>
        <begin position="254"/>
        <end position="280"/>
    </location>
</feature>
<evidence type="ECO:0000313" key="3">
    <source>
        <dbReference type="Proteomes" id="UP001147747"/>
    </source>
</evidence>
<proteinExistence type="predicted"/>
<evidence type="ECO:0000313" key="2">
    <source>
        <dbReference type="EMBL" id="KAJ5403301.1"/>
    </source>
</evidence>
<sequence>MASTMDHEKVELMKQLQMSDLGSDRREYISTREDKRYGQQYSYEEIESSRAFHKEKTASGRQALAHQPALNAWSTLAQKVNDTDSIEKLDPLMHGQSHRARLMEKIKEQGGQQYGEGYGKNSQAKSENHHPFSPVSSGRGGGIARTRGRGRGLGPRGAPEGIAMRSHSVALPTGAALTRQDPALDSNNGGPVTAGRNYRGVRGRGPRGHPTRPTPLLRRPAPMEDFSKNLGSGVEFMQKAQAQGYTKPTSHVTSTSPSRLSPSPARRSSPSQSVSPSRRSVTLTGPVARSSFPPSSPKAVKQAPPEKQQATATILKPFAPASKLPAAEKKAAPKARPLEQPLSQATTLKPFAPVPKPPAPRQSPPLKERSLEQAKIQKTLSSTPKPSVTETNPAAKNRSPEPSADISLIDFSSEDETPEPQPGPSTQVPPRVPTGPLLDLLDFEDNNGLGLLTPNRSRISQTIENQLSGLEFEQSDPEHETVPQELRTVNSQATVMIDGLKTSSSSKEPVRISTPVKDISSQDEFLTPPGSKKSQAGSFIDHRSPQNSLSSGDSTQRAKETLPEENLSPRKSGPAVSEPPLQGFDRLQISEPPGLEFQANEPQTTASRTQPREEDVRPAPRHGGIGMLADSIHAVDVEHARTIGGARTIGVKPSHTNKINNQVTIEIQRASRTQSRMPSGTSTPMNQPSGLGASIYATDQKVDAASTAEGSVPKPQASFRSRHRLA</sequence>
<feature type="compositionally biased region" description="Polar residues" evidence="1">
    <location>
        <begin position="545"/>
        <end position="555"/>
    </location>
</feature>
<name>A0A9X0BB40_9EURO</name>
<dbReference type="GeneID" id="81366789"/>
<comment type="caution">
    <text evidence="2">The sequence shown here is derived from an EMBL/GenBank/DDBJ whole genome shotgun (WGS) entry which is preliminary data.</text>
</comment>
<feature type="compositionally biased region" description="Polar residues" evidence="1">
    <location>
        <begin position="240"/>
        <end position="253"/>
    </location>
</feature>
<protein>
    <submittedName>
        <fullName evidence="2">Uncharacterized protein</fullName>
    </submittedName>
</protein>
<dbReference type="RefSeq" id="XP_056490543.1">
    <property type="nucleotide sequence ID" value="XM_056627809.1"/>
</dbReference>
<feature type="compositionally biased region" description="Basic residues" evidence="1">
    <location>
        <begin position="199"/>
        <end position="210"/>
    </location>
</feature>
<feature type="compositionally biased region" description="Pro residues" evidence="1">
    <location>
        <begin position="352"/>
        <end position="363"/>
    </location>
</feature>
<feature type="compositionally biased region" description="Polar residues" evidence="1">
    <location>
        <begin position="670"/>
        <end position="689"/>
    </location>
</feature>
<feature type="region of interest" description="Disordered" evidence="1">
    <location>
        <begin position="670"/>
        <end position="726"/>
    </location>
</feature>
<dbReference type="OrthoDB" id="5372553at2759"/>
<dbReference type="AlphaFoldDB" id="A0A9X0BB40"/>
<feature type="compositionally biased region" description="Polar residues" evidence="1">
    <location>
        <begin position="376"/>
        <end position="394"/>
    </location>
</feature>
<accession>A0A9X0BB40</accession>
<gene>
    <name evidence="2" type="ORF">N7509_003172</name>
</gene>
<dbReference type="Proteomes" id="UP001147747">
    <property type="component" value="Unassembled WGS sequence"/>
</dbReference>